<feature type="compositionally biased region" description="Basic and acidic residues" evidence="1">
    <location>
        <begin position="155"/>
        <end position="170"/>
    </location>
</feature>
<feature type="compositionally biased region" description="Acidic residues" evidence="1">
    <location>
        <begin position="252"/>
        <end position="265"/>
    </location>
</feature>
<dbReference type="EMBL" id="CAWUHD010000055">
    <property type="protein sequence ID" value="CAK7224415.1"/>
    <property type="molecule type" value="Genomic_DNA"/>
</dbReference>
<protein>
    <submittedName>
        <fullName evidence="2">Uncharacterized protein</fullName>
    </submittedName>
</protein>
<feature type="region of interest" description="Disordered" evidence="1">
    <location>
        <begin position="119"/>
        <end position="203"/>
    </location>
</feature>
<feature type="region of interest" description="Disordered" evidence="1">
    <location>
        <begin position="224"/>
        <end position="298"/>
    </location>
</feature>
<evidence type="ECO:0000256" key="1">
    <source>
        <dbReference type="SAM" id="MobiDB-lite"/>
    </source>
</evidence>
<feature type="region of interest" description="Disordered" evidence="1">
    <location>
        <begin position="343"/>
        <end position="384"/>
    </location>
</feature>
<dbReference type="Proteomes" id="UP001642482">
    <property type="component" value="Unassembled WGS sequence"/>
</dbReference>
<feature type="compositionally biased region" description="Polar residues" evidence="1">
    <location>
        <begin position="128"/>
        <end position="141"/>
    </location>
</feature>
<reference evidence="2 3" key="1">
    <citation type="submission" date="2024-01" db="EMBL/GenBank/DDBJ databases">
        <authorList>
            <person name="Allen C."/>
            <person name="Tagirdzhanova G."/>
        </authorList>
    </citation>
    <scope>NUCLEOTIDE SEQUENCE [LARGE SCALE GENOMIC DNA]</scope>
</reference>
<evidence type="ECO:0000313" key="2">
    <source>
        <dbReference type="EMBL" id="CAK7224415.1"/>
    </source>
</evidence>
<comment type="caution">
    <text evidence="2">The sequence shown here is derived from an EMBL/GenBank/DDBJ whole genome shotgun (WGS) entry which is preliminary data.</text>
</comment>
<evidence type="ECO:0000313" key="3">
    <source>
        <dbReference type="Proteomes" id="UP001642482"/>
    </source>
</evidence>
<dbReference type="PANTHER" id="PTHR40635:SF1">
    <property type="match status" value="1"/>
</dbReference>
<organism evidence="2 3">
    <name type="scientific">Sporothrix eucalyptigena</name>
    <dbReference type="NCBI Taxonomy" id="1812306"/>
    <lineage>
        <taxon>Eukaryota</taxon>
        <taxon>Fungi</taxon>
        <taxon>Dikarya</taxon>
        <taxon>Ascomycota</taxon>
        <taxon>Pezizomycotina</taxon>
        <taxon>Sordariomycetes</taxon>
        <taxon>Sordariomycetidae</taxon>
        <taxon>Ophiostomatales</taxon>
        <taxon>Ophiostomataceae</taxon>
        <taxon>Sporothrix</taxon>
    </lineage>
</organism>
<feature type="compositionally biased region" description="Low complexity" evidence="1">
    <location>
        <begin position="343"/>
        <end position="364"/>
    </location>
</feature>
<accession>A0ABP0BYD6</accession>
<name>A0ABP0BYD6_9PEZI</name>
<gene>
    <name evidence="2" type="ORF">SEUCBS140593_005562</name>
</gene>
<keyword evidence="3" id="KW-1185">Reference proteome</keyword>
<dbReference type="PANTHER" id="PTHR40635">
    <property type="match status" value="1"/>
</dbReference>
<proteinExistence type="predicted"/>
<sequence length="384" mass="41714">MAPVRRYLRISKYSVLECRIYVDNPALVQSWLLHPRNPVLPRIIESVRPLVLPKLMEERERAKKKGTKKKGAIRDVLVEGMSIHYVINLSQQLTPPLEDFEVSLFLTETNTRHSLLYKHRRARDKTQTRLMSNSSKLTGGTSDAPIEIGEGADGSDLRVDLGDDGNKDGDGSDDDIVLTAAAVGGAPQRQPSAQGDAPPNLLLEDSDDDILFALQDIPDIQSAQAIKVEDDDGDASGAATRRSKRRRQDTLQIEDSDEEGGESDTDSLFVSENEDDPLPASKRTRVAPTEDDDEGGRKKKKLAMDVIYEGFAIYGRVLCLVVKRRGGPVRGRNGAQTTIQTSAAGGTVRAASSSASAEPAKPSGQAAMENWIASTQMPAPQGAD</sequence>